<feature type="compositionally biased region" description="Acidic residues" evidence="1">
    <location>
        <begin position="504"/>
        <end position="523"/>
    </location>
</feature>
<proteinExistence type="predicted"/>
<dbReference type="Pfam" id="PF24054">
    <property type="entry name" value="DUF7357"/>
    <property type="match status" value="1"/>
</dbReference>
<feature type="compositionally biased region" description="Low complexity" evidence="1">
    <location>
        <begin position="580"/>
        <end position="598"/>
    </location>
</feature>
<feature type="region of interest" description="Disordered" evidence="1">
    <location>
        <begin position="977"/>
        <end position="1058"/>
    </location>
</feature>
<accession>A0AAN6TFB4</accession>
<feature type="domain" description="DUF7357" evidence="2">
    <location>
        <begin position="6"/>
        <end position="139"/>
    </location>
</feature>
<name>A0AAN6TFB4_9PEZI</name>
<gene>
    <name evidence="3" type="ORF">N656DRAFT_797291</name>
</gene>
<dbReference type="AlphaFoldDB" id="A0AAN6TFB4"/>
<feature type="compositionally biased region" description="Acidic residues" evidence="1">
    <location>
        <begin position="532"/>
        <end position="543"/>
    </location>
</feature>
<feature type="compositionally biased region" description="Low complexity" evidence="1">
    <location>
        <begin position="544"/>
        <end position="562"/>
    </location>
</feature>
<feature type="compositionally biased region" description="Polar residues" evidence="1">
    <location>
        <begin position="1036"/>
        <end position="1052"/>
    </location>
</feature>
<keyword evidence="4" id="KW-1185">Reference proteome</keyword>
<feature type="region of interest" description="Disordered" evidence="1">
    <location>
        <begin position="244"/>
        <end position="268"/>
    </location>
</feature>
<feature type="compositionally biased region" description="Acidic residues" evidence="1">
    <location>
        <begin position="473"/>
        <end position="492"/>
    </location>
</feature>
<organism evidence="3 4">
    <name type="scientific">Canariomyces notabilis</name>
    <dbReference type="NCBI Taxonomy" id="2074819"/>
    <lineage>
        <taxon>Eukaryota</taxon>
        <taxon>Fungi</taxon>
        <taxon>Dikarya</taxon>
        <taxon>Ascomycota</taxon>
        <taxon>Pezizomycotina</taxon>
        <taxon>Sordariomycetes</taxon>
        <taxon>Sordariomycetidae</taxon>
        <taxon>Sordariales</taxon>
        <taxon>Chaetomiaceae</taxon>
        <taxon>Canariomyces</taxon>
    </lineage>
</organism>
<feature type="compositionally biased region" description="Polar residues" evidence="1">
    <location>
        <begin position="255"/>
        <end position="268"/>
    </location>
</feature>
<feature type="compositionally biased region" description="Low complexity" evidence="1">
    <location>
        <begin position="418"/>
        <end position="427"/>
    </location>
</feature>
<protein>
    <recommendedName>
        <fullName evidence="2">DUF7357 domain-containing protein</fullName>
    </recommendedName>
</protein>
<feature type="compositionally biased region" description="Basic residues" evidence="1">
    <location>
        <begin position="782"/>
        <end position="792"/>
    </location>
</feature>
<feature type="compositionally biased region" description="Pro residues" evidence="1">
    <location>
        <begin position="618"/>
        <end position="630"/>
    </location>
</feature>
<comment type="caution">
    <text evidence="3">The sequence shown here is derived from an EMBL/GenBank/DDBJ whole genome shotgun (WGS) entry which is preliminary data.</text>
</comment>
<feature type="compositionally biased region" description="Acidic residues" evidence="1">
    <location>
        <begin position="339"/>
        <end position="349"/>
    </location>
</feature>
<feature type="region of interest" description="Disordered" evidence="1">
    <location>
        <begin position="163"/>
        <end position="225"/>
    </location>
</feature>
<sequence>MRNDILRLWLVVQRHAIPEVRVVFAVKLNNEPTIAHLLEQVNEIIPLESGDWGLEDYAVELRDIDGRGFECLHFQQVSAVLKNDEEVFIRSLVTDDRRKRRLSGRHQISRDGKHLIDGVAFGRPRLKAPRDRPPVNIPPLKRRRIAYETEESDDEEPQFLLTEAGEQGQDDGRAPSRTRFTSRTRFSNADDGGFEGDEEDEDDEFLDENSENSDGDADLDGDEIDPSEVDEELRDLLSDNQQYRDAHSKEHTDEQSPMPSKETTSLPNQIRTSKATALRAAFPTAPVDTCETAIIACNYSLEEAYEWMQRYYKYSPATTLGTVLTSANAPPPGEKTVTEQDDGESDSGAETDGSVVKHYDQHGFPSGSILDGTASKQVAEALRKSGHPVKPPVHTKFDETPESNPNEGGGELHNTTHSSSRSSSAARLPAKANEDKSDDDGDSGPEVISSKKPTISAGAKPASSDRSSVASDAESDSESDGSSESDSEDGSESGDSIDGSDSSDGSDESDGSDLSDSSDDTDGSDGSGSSDGSDDSGDTDGTDSSDGSDSSGSGTSAKAGDSPGKKGSSQGNRGNSSHPSAGKAATSGASSLSANKAASLRERSAPQPSIEPESRQPVPTPSETPKPVPPRQGKLSTQKRNARRRAVLRAQKAALRGESLPQSADVPSGLSQGQAQDLRDSIAAKKASLLQSLDACVTEGLLPPQFEEQANGESDAGPIPPNLSVTDGQVPDAQQAPQKNREAWRDSVVYRAVECCHDGVELSEPPFPFVQRWDPQQQYYHKGGRPKRKQRHQAGFSDEEGTQDAKRRKQSDTRDPNGRQDHDLGYDDTVLNYDEEEQESLRHAKQEALQTADEDDLPPLPADISALPALEPGKVEPGMVLTWKQWVLSKATNWQPQVSNLTGIVAAVPDDGSLTVRLAKRDWNLDHNEKVYDEDGNRIYDKFELPGMDEEEEEVEEGFRTLEIKDMIEPRILAPISQIPAPMPSVEQPAGSPGKDSTPDAVKNTQHTSDSGSRTLSNEVPVGREAVSQEIDTELPATTSQGIISEASQEVSPQLPDP</sequence>
<feature type="compositionally biased region" description="Low complexity" evidence="1">
    <location>
        <begin position="177"/>
        <end position="191"/>
    </location>
</feature>
<feature type="compositionally biased region" description="Polar residues" evidence="1">
    <location>
        <begin position="1003"/>
        <end position="1018"/>
    </location>
</feature>
<evidence type="ECO:0000259" key="2">
    <source>
        <dbReference type="Pfam" id="PF24054"/>
    </source>
</evidence>
<feature type="compositionally biased region" description="Basic and acidic residues" evidence="1">
    <location>
        <begin position="244"/>
        <end position="254"/>
    </location>
</feature>
<dbReference type="RefSeq" id="XP_064670987.1">
    <property type="nucleotide sequence ID" value="XM_064817615.1"/>
</dbReference>
<evidence type="ECO:0000256" key="1">
    <source>
        <dbReference type="SAM" id="MobiDB-lite"/>
    </source>
</evidence>
<reference evidence="3" key="2">
    <citation type="submission" date="2023-05" db="EMBL/GenBank/DDBJ databases">
        <authorList>
            <consortium name="Lawrence Berkeley National Laboratory"/>
            <person name="Steindorff A."/>
            <person name="Hensen N."/>
            <person name="Bonometti L."/>
            <person name="Westerberg I."/>
            <person name="Brannstrom I.O."/>
            <person name="Guillou S."/>
            <person name="Cros-Aarteil S."/>
            <person name="Calhoun S."/>
            <person name="Haridas S."/>
            <person name="Kuo A."/>
            <person name="Mondo S."/>
            <person name="Pangilinan J."/>
            <person name="Riley R."/>
            <person name="Labutti K."/>
            <person name="Andreopoulos B."/>
            <person name="Lipzen A."/>
            <person name="Chen C."/>
            <person name="Yanf M."/>
            <person name="Daum C."/>
            <person name="Ng V."/>
            <person name="Clum A."/>
            <person name="Ohm R."/>
            <person name="Martin F."/>
            <person name="Silar P."/>
            <person name="Natvig D."/>
            <person name="Lalanne C."/>
            <person name="Gautier V."/>
            <person name="Ament-Velasquez S.L."/>
            <person name="Kruys A."/>
            <person name="Hutchinson M.I."/>
            <person name="Powell A.J."/>
            <person name="Barry K."/>
            <person name="Miller A.N."/>
            <person name="Grigoriev I.V."/>
            <person name="Debuchy R."/>
            <person name="Gladieux P."/>
            <person name="Thoren M.H."/>
            <person name="Johannesson H."/>
        </authorList>
    </citation>
    <scope>NUCLEOTIDE SEQUENCE</scope>
    <source>
        <strain evidence="3">CBS 508.74</strain>
    </source>
</reference>
<evidence type="ECO:0000313" key="4">
    <source>
        <dbReference type="Proteomes" id="UP001302812"/>
    </source>
</evidence>
<dbReference type="Proteomes" id="UP001302812">
    <property type="component" value="Unassembled WGS sequence"/>
</dbReference>
<evidence type="ECO:0000313" key="3">
    <source>
        <dbReference type="EMBL" id="KAK4113417.1"/>
    </source>
</evidence>
<reference evidence="3" key="1">
    <citation type="journal article" date="2023" name="Mol. Phylogenet. Evol.">
        <title>Genome-scale phylogeny and comparative genomics of the fungal order Sordariales.</title>
        <authorList>
            <person name="Hensen N."/>
            <person name="Bonometti L."/>
            <person name="Westerberg I."/>
            <person name="Brannstrom I.O."/>
            <person name="Guillou S."/>
            <person name="Cros-Aarteil S."/>
            <person name="Calhoun S."/>
            <person name="Haridas S."/>
            <person name="Kuo A."/>
            <person name="Mondo S."/>
            <person name="Pangilinan J."/>
            <person name="Riley R."/>
            <person name="LaButti K."/>
            <person name="Andreopoulos B."/>
            <person name="Lipzen A."/>
            <person name="Chen C."/>
            <person name="Yan M."/>
            <person name="Daum C."/>
            <person name="Ng V."/>
            <person name="Clum A."/>
            <person name="Steindorff A."/>
            <person name="Ohm R.A."/>
            <person name="Martin F."/>
            <person name="Silar P."/>
            <person name="Natvig D.O."/>
            <person name="Lalanne C."/>
            <person name="Gautier V."/>
            <person name="Ament-Velasquez S.L."/>
            <person name="Kruys A."/>
            <person name="Hutchinson M.I."/>
            <person name="Powell A.J."/>
            <person name="Barry K."/>
            <person name="Miller A.N."/>
            <person name="Grigoriev I.V."/>
            <person name="Debuchy R."/>
            <person name="Gladieux P."/>
            <person name="Hiltunen Thoren M."/>
            <person name="Johannesson H."/>
        </authorList>
    </citation>
    <scope>NUCLEOTIDE SEQUENCE</scope>
    <source>
        <strain evidence="3">CBS 508.74</strain>
    </source>
</reference>
<feature type="compositionally biased region" description="Basic and acidic residues" evidence="1">
    <location>
        <begin position="810"/>
        <end position="825"/>
    </location>
</feature>
<feature type="region of interest" description="Disordered" evidence="1">
    <location>
        <begin position="123"/>
        <end position="143"/>
    </location>
</feature>
<dbReference type="EMBL" id="MU853339">
    <property type="protein sequence ID" value="KAK4113417.1"/>
    <property type="molecule type" value="Genomic_DNA"/>
</dbReference>
<dbReference type="InterPro" id="IPR055781">
    <property type="entry name" value="DUF7357"/>
</dbReference>
<feature type="region of interest" description="Disordered" evidence="1">
    <location>
        <begin position="779"/>
        <end position="859"/>
    </location>
</feature>
<feature type="region of interest" description="Disordered" evidence="1">
    <location>
        <begin position="704"/>
        <end position="743"/>
    </location>
</feature>
<feature type="region of interest" description="Disordered" evidence="1">
    <location>
        <begin position="326"/>
        <end position="677"/>
    </location>
</feature>
<feature type="compositionally biased region" description="Low complexity" evidence="1">
    <location>
        <begin position="493"/>
        <end position="503"/>
    </location>
</feature>
<feature type="compositionally biased region" description="Polar residues" evidence="1">
    <location>
        <begin position="567"/>
        <end position="579"/>
    </location>
</feature>
<feature type="compositionally biased region" description="Acidic residues" evidence="1">
    <location>
        <begin position="192"/>
        <end position="225"/>
    </location>
</feature>
<dbReference type="GeneID" id="89941740"/>